<evidence type="ECO:0000313" key="14">
    <source>
        <dbReference type="Proteomes" id="UP001297581"/>
    </source>
</evidence>
<feature type="signal peptide" evidence="10">
    <location>
        <begin position="1"/>
        <end position="29"/>
    </location>
</feature>
<dbReference type="EMBL" id="JAKUDL010000005">
    <property type="protein sequence ID" value="MCH4295623.1"/>
    <property type="molecule type" value="Genomic_DNA"/>
</dbReference>
<keyword evidence="7 8" id="KW-0998">Cell outer membrane</keyword>
<sequence length="951" mass="104738">MKNSVSLTANAVRLGILALSTSLVFPAVAAEQQPVERIEVTGSKIKRIGELSPTPITVISGDTMVDAGITNVAGLLEELPSATTGLSPETTNNSVFANGLNNADLRGLGTDRTLVLVNGRRFVSGSPTSSAVDLNNIPTSIIERIEISTGGASAVYGSDAVAGVVNIVTKKSFDGFEVDASTRQPSQDGGESSYASFTFGNELGKLSFIGNLSYTKDEQLRGDQRSFIRNGVLSYDHPDNVDNTDGIPRRTIYGEGQSSLFVYSKTGDFFAPGGHYVFADNGDIREFVANDPFPASKTPGSRNTNYYTGEGDGYNFLEHKYVRTPLERINAMGNFTYDYADDHSVSLELLYSDTHAFGESSPAFFTFRNQRTDNPLLTDQARQFFADKGMQTFNAYFLGSAFGNRKYDQQRDTVRAALSFEGGISDSWSYDAYAQFGQVKQHTEFQGEVLTAKLTDALDAGLYNGEIVCAKRDAAGNVIGAVEGCTPANIWGKGLVSQESLDYFSTVAEREATIEQTVVGATVSGDLFELPAGTVVSAFTYEYRKESSVTEPDENMAKGLIFGNASEAMDGGFSVNEAAVEVSVPLIADVFLISDLTLEAAYRFMDYSEVGQEDAWKVSLNWTVNDDLKFRFNTSKSVRAPNISELYNPKAQTYGSFNDPCEQGQIDNAGKYKDNILANCRAAGIPEGWAPSNDWKSTNHPGFIVGNTDLSAEIANDITIGFVYTPRYLENFSVTVDYWEFDMEDMITYPSAAQIVSGCYESESLDNPYCALIERTPGTLEIDNYYQKPVNAATSNLKGTDFEVNYGFDSGFGDFDLRLLGTYLENREHNTTGKEEDYRNTTGNYHNPRLKMRFTANYSINDLGLALTSNYRHHTRLSNEWTPEDNDYNELPSYIKWDLTGRYNITDALQVRAGVLNLFDVEPPRNPSTYDQGRYFDLDGRTYTLGVNYKF</sequence>
<keyword evidence="2 8" id="KW-0813">Transport</keyword>
<dbReference type="Gene3D" id="2.170.130.10">
    <property type="entry name" value="TonB-dependent receptor, plug domain"/>
    <property type="match status" value="1"/>
</dbReference>
<dbReference type="RefSeq" id="WP_240591804.1">
    <property type="nucleotide sequence ID" value="NZ_JAKUDL010000005.1"/>
</dbReference>
<dbReference type="InterPro" id="IPR012910">
    <property type="entry name" value="Plug_dom"/>
</dbReference>
<dbReference type="PANTHER" id="PTHR47234:SF2">
    <property type="entry name" value="TONB-DEPENDENT RECEPTOR"/>
    <property type="match status" value="1"/>
</dbReference>
<keyword evidence="13" id="KW-0675">Receptor</keyword>
<proteinExistence type="inferred from homology"/>
<gene>
    <name evidence="13" type="ORF">MJ923_15045</name>
</gene>
<dbReference type="PROSITE" id="PS52016">
    <property type="entry name" value="TONB_DEPENDENT_REC_3"/>
    <property type="match status" value="1"/>
</dbReference>
<protein>
    <submittedName>
        <fullName evidence="13">TonB-dependent receptor</fullName>
    </submittedName>
</protein>
<dbReference type="Gene3D" id="2.40.170.20">
    <property type="entry name" value="TonB-dependent receptor, beta-barrel domain"/>
    <property type="match status" value="1"/>
</dbReference>
<comment type="caution">
    <text evidence="13">The sequence shown here is derived from an EMBL/GenBank/DDBJ whole genome shotgun (WGS) entry which is preliminary data.</text>
</comment>
<evidence type="ECO:0000259" key="12">
    <source>
        <dbReference type="Pfam" id="PF07715"/>
    </source>
</evidence>
<evidence type="ECO:0000256" key="8">
    <source>
        <dbReference type="PROSITE-ProRule" id="PRU01360"/>
    </source>
</evidence>
<organism evidence="13 14">
    <name type="scientific">Shewanella zhuhaiensis</name>
    <dbReference type="NCBI Taxonomy" id="2919576"/>
    <lineage>
        <taxon>Bacteria</taxon>
        <taxon>Pseudomonadati</taxon>
        <taxon>Pseudomonadota</taxon>
        <taxon>Gammaproteobacteria</taxon>
        <taxon>Alteromonadales</taxon>
        <taxon>Shewanellaceae</taxon>
        <taxon>Shewanella</taxon>
    </lineage>
</organism>
<evidence type="ECO:0000256" key="3">
    <source>
        <dbReference type="ARBA" id="ARBA00022452"/>
    </source>
</evidence>
<evidence type="ECO:0000256" key="6">
    <source>
        <dbReference type="ARBA" id="ARBA00023136"/>
    </source>
</evidence>
<dbReference type="AlphaFoldDB" id="A0AAJ1F1K1"/>
<evidence type="ECO:0000256" key="7">
    <source>
        <dbReference type="ARBA" id="ARBA00023237"/>
    </source>
</evidence>
<comment type="subcellular location">
    <subcellularLocation>
        <location evidence="1 8">Cell outer membrane</location>
        <topology evidence="1 8">Multi-pass membrane protein</topology>
    </subcellularLocation>
</comment>
<reference evidence="13 14" key="1">
    <citation type="submission" date="2022-02" db="EMBL/GenBank/DDBJ databases">
        <title>The genome sequence of Shewanella sp. 3B26.</title>
        <authorList>
            <person name="Du J."/>
        </authorList>
    </citation>
    <scope>NUCLEOTIDE SEQUENCE [LARGE SCALE GENOMIC DNA]</scope>
    <source>
        <strain evidence="13 14">3B26</strain>
    </source>
</reference>
<evidence type="ECO:0000256" key="10">
    <source>
        <dbReference type="SAM" id="SignalP"/>
    </source>
</evidence>
<feature type="domain" description="TonB-dependent receptor plug" evidence="12">
    <location>
        <begin position="52"/>
        <end position="164"/>
    </location>
</feature>
<keyword evidence="10" id="KW-0732">Signal</keyword>
<keyword evidence="14" id="KW-1185">Reference proteome</keyword>
<dbReference type="Proteomes" id="UP001297581">
    <property type="component" value="Unassembled WGS sequence"/>
</dbReference>
<accession>A0AAJ1F1K1</accession>
<dbReference type="Pfam" id="PF07715">
    <property type="entry name" value="Plug"/>
    <property type="match status" value="1"/>
</dbReference>
<keyword evidence="4 8" id="KW-0812">Transmembrane</keyword>
<keyword evidence="3 8" id="KW-1134">Transmembrane beta strand</keyword>
<feature type="chain" id="PRO_5042505279" evidence="10">
    <location>
        <begin position="30"/>
        <end position="951"/>
    </location>
</feature>
<dbReference type="InterPro" id="IPR036942">
    <property type="entry name" value="Beta-barrel_TonB_sf"/>
</dbReference>
<evidence type="ECO:0000259" key="11">
    <source>
        <dbReference type="Pfam" id="PF00593"/>
    </source>
</evidence>
<evidence type="ECO:0000256" key="1">
    <source>
        <dbReference type="ARBA" id="ARBA00004571"/>
    </source>
</evidence>
<evidence type="ECO:0000256" key="5">
    <source>
        <dbReference type="ARBA" id="ARBA00023077"/>
    </source>
</evidence>
<feature type="domain" description="TonB-dependent receptor-like beta-barrel" evidence="11">
    <location>
        <begin position="371"/>
        <end position="918"/>
    </location>
</feature>
<comment type="similarity">
    <text evidence="8 9">Belongs to the TonB-dependent receptor family.</text>
</comment>
<dbReference type="InterPro" id="IPR037066">
    <property type="entry name" value="Plug_dom_sf"/>
</dbReference>
<name>A0AAJ1F1K1_9GAMM</name>
<dbReference type="SUPFAM" id="SSF56935">
    <property type="entry name" value="Porins"/>
    <property type="match status" value="1"/>
</dbReference>
<dbReference type="GO" id="GO:0009279">
    <property type="term" value="C:cell outer membrane"/>
    <property type="evidence" value="ECO:0007669"/>
    <property type="project" value="UniProtKB-SubCell"/>
</dbReference>
<evidence type="ECO:0000313" key="13">
    <source>
        <dbReference type="EMBL" id="MCH4295623.1"/>
    </source>
</evidence>
<dbReference type="InterPro" id="IPR000531">
    <property type="entry name" value="Beta-barrel_TonB"/>
</dbReference>
<keyword evidence="5 9" id="KW-0798">TonB box</keyword>
<evidence type="ECO:0000256" key="4">
    <source>
        <dbReference type="ARBA" id="ARBA00022692"/>
    </source>
</evidence>
<dbReference type="InterPro" id="IPR039426">
    <property type="entry name" value="TonB-dep_rcpt-like"/>
</dbReference>
<keyword evidence="6 8" id="KW-0472">Membrane</keyword>
<dbReference type="Pfam" id="PF00593">
    <property type="entry name" value="TonB_dep_Rec_b-barrel"/>
    <property type="match status" value="1"/>
</dbReference>
<dbReference type="PANTHER" id="PTHR47234">
    <property type="match status" value="1"/>
</dbReference>
<evidence type="ECO:0000256" key="2">
    <source>
        <dbReference type="ARBA" id="ARBA00022448"/>
    </source>
</evidence>
<evidence type="ECO:0000256" key="9">
    <source>
        <dbReference type="RuleBase" id="RU003357"/>
    </source>
</evidence>